<dbReference type="EMBL" id="CP000563">
    <property type="protein sequence ID" value="ABN61584.1"/>
    <property type="molecule type" value="Genomic_DNA"/>
</dbReference>
<organism evidence="2 3">
    <name type="scientific">Shewanella baltica (strain OS155 / ATCC BAA-1091)</name>
    <dbReference type="NCBI Taxonomy" id="325240"/>
    <lineage>
        <taxon>Bacteria</taxon>
        <taxon>Pseudomonadati</taxon>
        <taxon>Pseudomonadota</taxon>
        <taxon>Gammaproteobacteria</taxon>
        <taxon>Alteromonadales</taxon>
        <taxon>Shewanellaceae</taxon>
        <taxon>Shewanella</taxon>
    </lineage>
</organism>
<sequence length="440" mass="50338">MPRRQILSSEEQKRLLVIPDDEIILTRMCFLNERDIALINKHRRPANRLGFAVLLCYLRGSGFIPDKNTSPHCGVVSRVASRLKLQPDLWHEYASREQTRWEHLTELYRYLKLSPFSRTLQKDCIRHLHPYAMRTDKGFMLAEEMLSWLHNNNVIFPSVDVIERTIAEIVTLSDRAVFSALTAQLENHHKSALDSLLISESDQPSRLAWLLQPSGKINGKNVLQHIDRLNSITALGLPDGIALSVHQNRLLKLAREGRKMSSRDLAKFTDVRRYATMICIITEARATLTDEVIDLHERILGSLFSRAKRTQSERLQQTGKLIQSKLKQYVTVGQALLNARESGEDPWTAIEDVLPWQEFINSVEETRVLSRKGNFDPLHLITEKYSTLRKYAPRMLSALQFTAAPAAQMLSDALDTITEMYRKQLRQVPPAAPTGFIPES</sequence>
<evidence type="ECO:0000259" key="1">
    <source>
        <dbReference type="Pfam" id="PF13700"/>
    </source>
</evidence>
<name>A3D4C1_SHEB5</name>
<dbReference type="HOGENOM" id="CLU_009098_5_1_6"/>
<dbReference type="KEGG" id="sbl:Sbal_2083"/>
<evidence type="ECO:0000313" key="2">
    <source>
        <dbReference type="EMBL" id="ABN61584.1"/>
    </source>
</evidence>
<reference evidence="2 3" key="1">
    <citation type="submission" date="2007-02" db="EMBL/GenBank/DDBJ databases">
        <title>Complete sequence of chromosome of Shewanella baltica OS155.</title>
        <authorList>
            <consortium name="US DOE Joint Genome Institute"/>
            <person name="Copeland A."/>
            <person name="Lucas S."/>
            <person name="Lapidus A."/>
            <person name="Barry K."/>
            <person name="Detter J.C."/>
            <person name="Glavina del Rio T."/>
            <person name="Hammon N."/>
            <person name="Israni S."/>
            <person name="Dalin E."/>
            <person name="Tice H."/>
            <person name="Pitluck S."/>
            <person name="Sims D.R."/>
            <person name="Brettin T."/>
            <person name="Bruce D."/>
            <person name="Han C."/>
            <person name="Tapia R."/>
            <person name="Brainard J."/>
            <person name="Schmutz J."/>
            <person name="Larimer F."/>
            <person name="Land M."/>
            <person name="Hauser L."/>
            <person name="Kyrpides N."/>
            <person name="Mikhailova N."/>
            <person name="Brettar I."/>
            <person name="Klappenbach J."/>
            <person name="Konstantinidis K."/>
            <person name="Rodrigues J."/>
            <person name="Tiedje J."/>
            <person name="Richardson P."/>
        </authorList>
    </citation>
    <scope>NUCLEOTIDE SEQUENCE [LARGE SCALE GENOMIC DNA]</scope>
    <source>
        <strain evidence="3">OS155 / ATCC BAA-1091</strain>
    </source>
</reference>
<dbReference type="STRING" id="325240.Sbal_2083"/>
<accession>A3D4C1</accession>
<dbReference type="AlphaFoldDB" id="A3D4C1"/>
<dbReference type="Pfam" id="PF13700">
    <property type="entry name" value="DUF4158"/>
    <property type="match status" value="1"/>
</dbReference>
<dbReference type="Proteomes" id="UP000001557">
    <property type="component" value="Chromosome"/>
</dbReference>
<protein>
    <submittedName>
        <fullName evidence="2">Transposase Tn3 family protein</fullName>
    </submittedName>
</protein>
<evidence type="ECO:0000313" key="3">
    <source>
        <dbReference type="Proteomes" id="UP000001557"/>
    </source>
</evidence>
<feature type="domain" description="DUF4158" evidence="1">
    <location>
        <begin position="6"/>
        <end position="169"/>
    </location>
</feature>
<dbReference type="InterPro" id="IPR025296">
    <property type="entry name" value="DUF4158"/>
</dbReference>
<keyword evidence="3" id="KW-1185">Reference proteome</keyword>
<proteinExistence type="predicted"/>
<gene>
    <name evidence="2" type="ordered locus">Sbal_2083</name>
</gene>